<protein>
    <submittedName>
        <fullName evidence="1">Pyridoxamine 5'-phosphate oxidase family protein</fullName>
    </submittedName>
</protein>
<keyword evidence="2" id="KW-1185">Reference proteome</keyword>
<dbReference type="InterPro" id="IPR012349">
    <property type="entry name" value="Split_barrel_FMN-bd"/>
</dbReference>
<dbReference type="Proteomes" id="UP001500630">
    <property type="component" value="Unassembled WGS sequence"/>
</dbReference>
<name>A0ABP6YRE1_9ACTN</name>
<dbReference type="SUPFAM" id="SSF50475">
    <property type="entry name" value="FMN-binding split barrel"/>
    <property type="match status" value="1"/>
</dbReference>
<sequence length="162" mass="17677">MPAEATGHPAKVQLDSSGLQVLSRPECLRLLSSTPIGRIVFTDRALPAVQPVAFCLDGERIVIRTGIGSKLAAATRDAVVAFEADEFDPHERTGWSVTAVGHARAVRDPAEIARLAALPLIAWAPGSRDHYIVVLAEQVSGRRIIREQQVSQWRDGRDTPRR</sequence>
<accession>A0ABP6YRE1</accession>
<comment type="caution">
    <text evidence="1">The sequence shown here is derived from an EMBL/GenBank/DDBJ whole genome shotgun (WGS) entry which is preliminary data.</text>
</comment>
<reference evidence="2" key="1">
    <citation type="journal article" date="2019" name="Int. J. Syst. Evol. Microbiol.">
        <title>The Global Catalogue of Microorganisms (GCM) 10K type strain sequencing project: providing services to taxonomists for standard genome sequencing and annotation.</title>
        <authorList>
            <consortium name="The Broad Institute Genomics Platform"/>
            <consortium name="The Broad Institute Genome Sequencing Center for Infectious Disease"/>
            <person name="Wu L."/>
            <person name="Ma J."/>
        </authorList>
    </citation>
    <scope>NUCLEOTIDE SEQUENCE [LARGE SCALE GENOMIC DNA]</scope>
    <source>
        <strain evidence="2">JCM 17326</strain>
    </source>
</reference>
<organism evidence="1 2">
    <name type="scientific">Nonomuraea rosea</name>
    <dbReference type="NCBI Taxonomy" id="638574"/>
    <lineage>
        <taxon>Bacteria</taxon>
        <taxon>Bacillati</taxon>
        <taxon>Actinomycetota</taxon>
        <taxon>Actinomycetes</taxon>
        <taxon>Streptosporangiales</taxon>
        <taxon>Streptosporangiaceae</taxon>
        <taxon>Nonomuraea</taxon>
    </lineage>
</organism>
<dbReference type="InterPro" id="IPR024747">
    <property type="entry name" value="Pyridox_Oxase-rel"/>
</dbReference>
<dbReference type="Pfam" id="PF12900">
    <property type="entry name" value="Pyridox_ox_2"/>
    <property type="match status" value="1"/>
</dbReference>
<dbReference type="EMBL" id="BAABDQ010000022">
    <property type="protein sequence ID" value="GAA3585937.1"/>
    <property type="molecule type" value="Genomic_DNA"/>
</dbReference>
<gene>
    <name evidence="1" type="ORF">GCM10022419_080020</name>
</gene>
<evidence type="ECO:0000313" key="1">
    <source>
        <dbReference type="EMBL" id="GAA3585937.1"/>
    </source>
</evidence>
<proteinExistence type="predicted"/>
<dbReference type="Gene3D" id="2.30.110.10">
    <property type="entry name" value="Electron Transport, Fmn-binding Protein, Chain A"/>
    <property type="match status" value="1"/>
</dbReference>
<evidence type="ECO:0000313" key="2">
    <source>
        <dbReference type="Proteomes" id="UP001500630"/>
    </source>
</evidence>